<comment type="caution">
    <text evidence="1">The sequence shown here is derived from an EMBL/GenBank/DDBJ whole genome shotgun (WGS) entry which is preliminary data.</text>
</comment>
<evidence type="ECO:0000313" key="1">
    <source>
        <dbReference type="EMBL" id="KRY80916.1"/>
    </source>
</evidence>
<dbReference type="Proteomes" id="UP000054995">
    <property type="component" value="Unassembled WGS sequence"/>
</dbReference>
<sequence>MSAVLLGDSRTGCGKKVHYSWQKTPPVLSKRGPVDGKEIGYHKEARILRKAVDKELPLRFRNSPNFVVKIITSSITGNRTRPDKLKRDWVLKNFHLCQKEVCTLFERMRHLARKCTELLWKKQKLPSIVVKARQESTLQYKNSALFFWENGTGYLKFLESCGEKAAHVLTKQLHRCFDTAGRRSTHSTKMMRSGLRRAAGRHAKRTKRHLSAVKSSIVVGGLVGWVVNGTKIVHICLNLAPKSGLYLGLVGGHMAQ</sequence>
<protein>
    <submittedName>
        <fullName evidence="1">Uncharacterized protein</fullName>
    </submittedName>
</protein>
<accession>A0A0V1F4C0</accession>
<organism evidence="1 2">
    <name type="scientific">Trichinella pseudospiralis</name>
    <name type="common">Parasitic roundworm</name>
    <dbReference type="NCBI Taxonomy" id="6337"/>
    <lineage>
        <taxon>Eukaryota</taxon>
        <taxon>Metazoa</taxon>
        <taxon>Ecdysozoa</taxon>
        <taxon>Nematoda</taxon>
        <taxon>Enoplea</taxon>
        <taxon>Dorylaimia</taxon>
        <taxon>Trichinellida</taxon>
        <taxon>Trichinellidae</taxon>
        <taxon>Trichinella</taxon>
    </lineage>
</organism>
<dbReference type="AlphaFoldDB" id="A0A0V1F4C0"/>
<evidence type="ECO:0000313" key="2">
    <source>
        <dbReference type="Proteomes" id="UP000054995"/>
    </source>
</evidence>
<keyword evidence="2" id="KW-1185">Reference proteome</keyword>
<dbReference type="EMBL" id="JYDT01000292">
    <property type="protein sequence ID" value="KRY80916.1"/>
    <property type="molecule type" value="Genomic_DNA"/>
</dbReference>
<gene>
    <name evidence="1" type="ORF">T4D_12924</name>
</gene>
<name>A0A0V1F4C0_TRIPS</name>
<reference evidence="1 2" key="1">
    <citation type="submission" date="2015-01" db="EMBL/GenBank/DDBJ databases">
        <title>Evolution of Trichinella species and genotypes.</title>
        <authorList>
            <person name="Korhonen P.K."/>
            <person name="Edoardo P."/>
            <person name="Giuseppe L.R."/>
            <person name="Gasser R.B."/>
        </authorList>
    </citation>
    <scope>NUCLEOTIDE SEQUENCE [LARGE SCALE GENOMIC DNA]</scope>
    <source>
        <strain evidence="1">ISS470</strain>
    </source>
</reference>
<proteinExistence type="predicted"/>